<accession>A0ACC1M012</accession>
<proteinExistence type="predicted"/>
<reference evidence="1" key="1">
    <citation type="submission" date="2022-07" db="EMBL/GenBank/DDBJ databases">
        <title>Phylogenomic reconstructions and comparative analyses of Kickxellomycotina fungi.</title>
        <authorList>
            <person name="Reynolds N.K."/>
            <person name="Stajich J.E."/>
            <person name="Barry K."/>
            <person name="Grigoriev I.V."/>
            <person name="Crous P."/>
            <person name="Smith M.E."/>
        </authorList>
    </citation>
    <scope>NUCLEOTIDE SEQUENCE</scope>
    <source>
        <strain evidence="1">CBS 190363</strain>
    </source>
</reference>
<keyword evidence="2" id="KW-1185">Reference proteome</keyword>
<comment type="caution">
    <text evidence="1">The sequence shown here is derived from an EMBL/GenBank/DDBJ whole genome shotgun (WGS) entry which is preliminary data.</text>
</comment>
<organism evidence="1 2">
    <name type="scientific">Coemansia aciculifera</name>
    <dbReference type="NCBI Taxonomy" id="417176"/>
    <lineage>
        <taxon>Eukaryota</taxon>
        <taxon>Fungi</taxon>
        <taxon>Fungi incertae sedis</taxon>
        <taxon>Zoopagomycota</taxon>
        <taxon>Kickxellomycotina</taxon>
        <taxon>Kickxellomycetes</taxon>
        <taxon>Kickxellales</taxon>
        <taxon>Kickxellaceae</taxon>
        <taxon>Coemansia</taxon>
    </lineage>
</organism>
<dbReference type="EMBL" id="JANBVB010000952">
    <property type="protein sequence ID" value="KAJ2891573.1"/>
    <property type="molecule type" value="Genomic_DNA"/>
</dbReference>
<protein>
    <submittedName>
        <fullName evidence="1">Uncharacterized protein</fullName>
    </submittedName>
</protein>
<gene>
    <name evidence="1" type="ORF">IWW38_003562</name>
</gene>
<evidence type="ECO:0000313" key="2">
    <source>
        <dbReference type="Proteomes" id="UP001139981"/>
    </source>
</evidence>
<sequence length="384" mass="41942">MPSFLVFGAANFYGRALIQHLCHERLKQTDGTIWEIRGIDKVLPQLASFPDNVLGLYSTIDYRMGNLRCREFLSQAFEKNRPWDYVFNFAAEHKFGQSDQVYDQDVRQLSANIAQLAAESKAGVLVQLSTALVFDNNSNVLCAEEAAETSNGSSSVLAQCHVDAEASAKKAGIPAVILRPALCYGPGDRQNAVPMLIMAQLSKLDDDSRRMPVLWDKNLRISTVHVADVATAAVAAARYQLSSAGGGVSTFNLADPGDTTNARLAQAVGALFGVEPSFQNVAMSFIVKRLKTAELAEEVNQSLLGPWMDLLAKHGVSNSPLSPYLDQEHPYCRLDSQPRGVDGSRIASTPGLVFEYQHPRLDAAALREMVEEFQAVGLWPAIEI</sequence>
<dbReference type="Proteomes" id="UP001139981">
    <property type="component" value="Unassembled WGS sequence"/>
</dbReference>
<name>A0ACC1M012_9FUNG</name>
<evidence type="ECO:0000313" key="1">
    <source>
        <dbReference type="EMBL" id="KAJ2891573.1"/>
    </source>
</evidence>